<accession>A0A2T9KD74</accession>
<dbReference type="EMBL" id="QDKQ01000011">
    <property type="protein sequence ID" value="PVM93928.1"/>
    <property type="molecule type" value="Genomic_DNA"/>
</dbReference>
<dbReference type="InterPro" id="IPR016032">
    <property type="entry name" value="Sig_transdc_resp-reg_C-effctor"/>
</dbReference>
<dbReference type="Proteomes" id="UP000245073">
    <property type="component" value="Unassembled WGS sequence"/>
</dbReference>
<proteinExistence type="predicted"/>
<feature type="domain" description="OmpR/PhoB-type" evidence="5">
    <location>
        <begin position="65"/>
        <end position="163"/>
    </location>
</feature>
<keyword evidence="4" id="KW-0812">Transmembrane</keyword>
<evidence type="ECO:0000256" key="2">
    <source>
        <dbReference type="PROSITE-ProRule" id="PRU01091"/>
    </source>
</evidence>
<sequence length="420" mass="42679">MGAARQPAEAAAARLGQDAAGRCSWRQGAAGGGQGGVLGGPEGTSSFPPSRAYSPQHAIQDSALSGRYRFERFILDLGERRLTRDGEPVTINARYLDALALLVREDGRLVSKERFLDEVWAGVPVTDEALTQCVRSLRRLLDDPAANPRFIATVPKHGYRFVAPVERLETQASVPASPPEPQPRPAWSATLLLGAAGTAGGGAAGAIGGIAYGFVGAAQASQAGGSSVLLVMLALCVLVGLTGGLGVGFGIALSSRAPGPWWRSAVGGALGGLVIGAAFKLLGLDAFNLLFGRAPGGIAGAFEGLLVGAAVGLGAGLARTRSLRRGMALAGLYGAAMGAAVPLLGGRLMAGSLDLLARSFPGSRLRLDAIGALLGEQGLGLASLVLTGAVEGLLFGACVVGAMRWAESRRLGQPPARHIS</sequence>
<evidence type="ECO:0000256" key="4">
    <source>
        <dbReference type="SAM" id="Phobius"/>
    </source>
</evidence>
<evidence type="ECO:0000259" key="5">
    <source>
        <dbReference type="PROSITE" id="PS51755"/>
    </source>
</evidence>
<feature type="transmembrane region" description="Helical" evidence="4">
    <location>
        <begin position="265"/>
        <end position="284"/>
    </location>
</feature>
<evidence type="ECO:0000256" key="1">
    <source>
        <dbReference type="ARBA" id="ARBA00023125"/>
    </source>
</evidence>
<organism evidence="6 7">
    <name type="scientific">Caulobacter endophyticus</name>
    <dbReference type="NCBI Taxonomy" id="2172652"/>
    <lineage>
        <taxon>Bacteria</taxon>
        <taxon>Pseudomonadati</taxon>
        <taxon>Pseudomonadota</taxon>
        <taxon>Alphaproteobacteria</taxon>
        <taxon>Caulobacterales</taxon>
        <taxon>Caulobacteraceae</taxon>
        <taxon>Caulobacter</taxon>
    </lineage>
</organism>
<feature type="transmembrane region" description="Helical" evidence="4">
    <location>
        <begin position="330"/>
        <end position="350"/>
    </location>
</feature>
<dbReference type="GO" id="GO:0006355">
    <property type="term" value="P:regulation of DNA-templated transcription"/>
    <property type="evidence" value="ECO:0007669"/>
    <property type="project" value="InterPro"/>
</dbReference>
<keyword evidence="1 2" id="KW-0238">DNA-binding</keyword>
<dbReference type="GO" id="GO:0000160">
    <property type="term" value="P:phosphorelay signal transduction system"/>
    <property type="evidence" value="ECO:0007669"/>
    <property type="project" value="InterPro"/>
</dbReference>
<feature type="region of interest" description="Disordered" evidence="3">
    <location>
        <begin position="30"/>
        <end position="54"/>
    </location>
</feature>
<gene>
    <name evidence="6" type="ORF">DDF67_01375</name>
</gene>
<reference evidence="6 7" key="1">
    <citation type="submission" date="2018-04" db="EMBL/GenBank/DDBJ databases">
        <title>The genome sequence of Caulobacter sp. 744.</title>
        <authorList>
            <person name="Gao J."/>
            <person name="Sun J."/>
        </authorList>
    </citation>
    <scope>NUCLEOTIDE SEQUENCE [LARGE SCALE GENOMIC DNA]</scope>
    <source>
        <strain evidence="6 7">774</strain>
    </source>
</reference>
<evidence type="ECO:0000313" key="7">
    <source>
        <dbReference type="Proteomes" id="UP000245073"/>
    </source>
</evidence>
<feature type="compositionally biased region" description="Gly residues" evidence="3">
    <location>
        <begin position="30"/>
        <end position="42"/>
    </location>
</feature>
<feature type="transmembrane region" description="Helical" evidence="4">
    <location>
        <begin position="191"/>
        <end position="215"/>
    </location>
</feature>
<name>A0A2T9KD74_9CAUL</name>
<keyword evidence="4" id="KW-1133">Transmembrane helix</keyword>
<feature type="transmembrane region" description="Helical" evidence="4">
    <location>
        <begin position="381"/>
        <end position="403"/>
    </location>
</feature>
<dbReference type="Pfam" id="PF00486">
    <property type="entry name" value="Trans_reg_C"/>
    <property type="match status" value="1"/>
</dbReference>
<dbReference type="InterPro" id="IPR036388">
    <property type="entry name" value="WH-like_DNA-bd_sf"/>
</dbReference>
<evidence type="ECO:0000256" key="3">
    <source>
        <dbReference type="SAM" id="MobiDB-lite"/>
    </source>
</evidence>
<dbReference type="SUPFAM" id="SSF46894">
    <property type="entry name" value="C-terminal effector domain of the bipartite response regulators"/>
    <property type="match status" value="1"/>
</dbReference>
<dbReference type="GO" id="GO:0003677">
    <property type="term" value="F:DNA binding"/>
    <property type="evidence" value="ECO:0007669"/>
    <property type="project" value="UniProtKB-UniRule"/>
</dbReference>
<keyword evidence="7" id="KW-1185">Reference proteome</keyword>
<dbReference type="CDD" id="cd00383">
    <property type="entry name" value="trans_reg_C"/>
    <property type="match status" value="1"/>
</dbReference>
<dbReference type="SMART" id="SM00862">
    <property type="entry name" value="Trans_reg_C"/>
    <property type="match status" value="1"/>
</dbReference>
<dbReference type="PROSITE" id="PS51755">
    <property type="entry name" value="OMPR_PHOB"/>
    <property type="match status" value="1"/>
</dbReference>
<dbReference type="Gene3D" id="1.10.10.10">
    <property type="entry name" value="Winged helix-like DNA-binding domain superfamily/Winged helix DNA-binding domain"/>
    <property type="match status" value="1"/>
</dbReference>
<evidence type="ECO:0000313" key="6">
    <source>
        <dbReference type="EMBL" id="PVM93928.1"/>
    </source>
</evidence>
<dbReference type="AlphaFoldDB" id="A0A2T9KD74"/>
<feature type="transmembrane region" description="Helical" evidence="4">
    <location>
        <begin position="227"/>
        <end position="253"/>
    </location>
</feature>
<feature type="transmembrane region" description="Helical" evidence="4">
    <location>
        <begin position="296"/>
        <end position="318"/>
    </location>
</feature>
<protein>
    <submittedName>
        <fullName evidence="6">Transcriptional regulator</fullName>
    </submittedName>
</protein>
<feature type="DNA-binding region" description="OmpR/PhoB-type" evidence="2">
    <location>
        <begin position="65"/>
        <end position="163"/>
    </location>
</feature>
<keyword evidence="4" id="KW-0472">Membrane</keyword>
<comment type="caution">
    <text evidence="6">The sequence shown here is derived from an EMBL/GenBank/DDBJ whole genome shotgun (WGS) entry which is preliminary data.</text>
</comment>
<dbReference type="InterPro" id="IPR001867">
    <property type="entry name" value="OmpR/PhoB-type_DNA-bd"/>
</dbReference>